<dbReference type="PATRIC" id="fig|476652.3.peg.2204"/>
<evidence type="ECO:0000256" key="1">
    <source>
        <dbReference type="HAMAP-Rule" id="MF_01845"/>
    </source>
</evidence>
<feature type="domain" description="Serine dehydratase-like alpha subunit" evidence="2">
    <location>
        <begin position="161"/>
        <end position="418"/>
    </location>
</feature>
<protein>
    <recommendedName>
        <fullName evidence="1">UPF0597 protein DEAC_c21300</fullName>
    </recommendedName>
</protein>
<dbReference type="GO" id="GO:0080146">
    <property type="term" value="F:L-cysteine desulfhydrase activity"/>
    <property type="evidence" value="ECO:0007669"/>
    <property type="project" value="TreeGrafter"/>
</dbReference>
<dbReference type="AlphaFoldDB" id="A0A0J1IN29"/>
<dbReference type="RefSeq" id="WP_047809974.1">
    <property type="nucleotide sequence ID" value="NZ_LDZY01000006.1"/>
</dbReference>
<dbReference type="PIRSF" id="PIRSF006054">
    <property type="entry name" value="UCP006054"/>
    <property type="match status" value="1"/>
</dbReference>
<accession>A0A0J1IN29</accession>
<name>A0A0J1IN29_9FIRM</name>
<dbReference type="InterPro" id="IPR021144">
    <property type="entry name" value="UPF0597"/>
</dbReference>
<comment type="similarity">
    <text evidence="1">Belongs to the UPF0597 family.</text>
</comment>
<dbReference type="InterPro" id="IPR005130">
    <property type="entry name" value="Ser_deHydtase-like_asu"/>
</dbReference>
<comment type="caution">
    <text evidence="3">The sequence shown here is derived from an EMBL/GenBank/DDBJ whole genome shotgun (WGS) entry which is preliminary data.</text>
</comment>
<evidence type="ECO:0000259" key="2">
    <source>
        <dbReference type="Pfam" id="PF03313"/>
    </source>
</evidence>
<dbReference type="GO" id="GO:0019450">
    <property type="term" value="P:L-cysteine catabolic process to pyruvate"/>
    <property type="evidence" value="ECO:0007669"/>
    <property type="project" value="TreeGrafter"/>
</dbReference>
<dbReference type="EMBL" id="LDZY01000006">
    <property type="protein sequence ID" value="KLU66091.1"/>
    <property type="molecule type" value="Genomic_DNA"/>
</dbReference>
<dbReference type="PANTHER" id="PTHR30501:SF2">
    <property type="entry name" value="UPF0597 PROTEIN YHAM"/>
    <property type="match status" value="1"/>
</dbReference>
<gene>
    <name evidence="3" type="ORF">DEAC_c21300</name>
</gene>
<dbReference type="PANTHER" id="PTHR30501">
    <property type="entry name" value="UPF0597 PROTEIN YHAM"/>
    <property type="match status" value="1"/>
</dbReference>
<reference evidence="3 4" key="1">
    <citation type="submission" date="2015-06" db="EMBL/GenBank/DDBJ databases">
        <title>Draft genome of the moderately acidophilic sulfate reducer Candidatus Desulfosporosinus acididurans strain M1.</title>
        <authorList>
            <person name="Poehlein A."/>
            <person name="Petzsch P."/>
            <person name="Johnson B.D."/>
            <person name="Schloemann M."/>
            <person name="Daniel R."/>
            <person name="Muehling M."/>
        </authorList>
    </citation>
    <scope>NUCLEOTIDE SEQUENCE [LARGE SCALE GENOMIC DNA]</scope>
    <source>
        <strain evidence="3 4">M1</strain>
    </source>
</reference>
<evidence type="ECO:0000313" key="3">
    <source>
        <dbReference type="EMBL" id="KLU66091.1"/>
    </source>
</evidence>
<sequence length="427" mass="44849">MYDVEFLGLLEKELVVTLGCTEPMAIAFAAALAKTYVKGEVTSINVFASANIIKNAMSVTIPGTKNSGVNLAAALGVIAGNSTKGLEVLEGLSSLDVEKARSMIREERVTVEVAETSKKLYIEVILATSESFARVIVADEHTRVALIEVDGQTILNTLAEEGKDDNEETEYSFLSLDSIWDFVQAVNPEDLTIIKKAIELNKTIGLEGLFNEYGLQVGKTIKENIRKGLFADDLITRAMALTAGASDARMSGCPLPVMGNSGSGNQGISATLPVVAVGEKLGAAEDQLIRAVALSNLIAIYIKTKIGRLSALCGATASGSGASCGITYLLGGGKNEIQRAIQNMQGNVAGMFCDGAKAGCALKLSTCTSTAVQSAIMAMEGLAIQSTDGIIEQTAEQTIANLGRLATQGTKEVDRIILDIMVNKKVG</sequence>
<dbReference type="Proteomes" id="UP000036356">
    <property type="component" value="Unassembled WGS sequence"/>
</dbReference>
<organism evidence="3 4">
    <name type="scientific">Desulfosporosinus acididurans</name>
    <dbReference type="NCBI Taxonomy" id="476652"/>
    <lineage>
        <taxon>Bacteria</taxon>
        <taxon>Bacillati</taxon>
        <taxon>Bacillota</taxon>
        <taxon>Clostridia</taxon>
        <taxon>Eubacteriales</taxon>
        <taxon>Desulfitobacteriaceae</taxon>
        <taxon>Desulfosporosinus</taxon>
    </lineage>
</organism>
<dbReference type="Pfam" id="PF03313">
    <property type="entry name" value="SDH_alpha"/>
    <property type="match status" value="1"/>
</dbReference>
<dbReference type="STRING" id="476652.DEAC_c21300"/>
<dbReference type="HAMAP" id="MF_01845">
    <property type="entry name" value="UPF0597"/>
    <property type="match status" value="1"/>
</dbReference>
<keyword evidence="4" id="KW-1185">Reference proteome</keyword>
<proteinExistence type="inferred from homology"/>
<evidence type="ECO:0000313" key="4">
    <source>
        <dbReference type="Proteomes" id="UP000036356"/>
    </source>
</evidence>